<dbReference type="Pfam" id="PF16321">
    <property type="entry name" value="Ribosom_S30AE_C"/>
    <property type="match status" value="1"/>
</dbReference>
<evidence type="ECO:0000256" key="4">
    <source>
        <dbReference type="ARBA" id="ARBA00038695"/>
    </source>
</evidence>
<dbReference type="GO" id="GO:0043024">
    <property type="term" value="F:ribosomal small subunit binding"/>
    <property type="evidence" value="ECO:0007669"/>
    <property type="project" value="TreeGrafter"/>
</dbReference>
<keyword evidence="1 6" id="KW-0963">Cytoplasm</keyword>
<comment type="subunit">
    <text evidence="6">Interacts with 100S ribosomes.</text>
</comment>
<evidence type="ECO:0000256" key="6">
    <source>
        <dbReference type="HAMAP-Rule" id="MF_00839"/>
    </source>
</evidence>
<organism evidence="8 9">
    <name type="scientific">Calditerrivibrio nitroreducens</name>
    <dbReference type="NCBI Taxonomy" id="477976"/>
    <lineage>
        <taxon>Bacteria</taxon>
        <taxon>Pseudomonadati</taxon>
        <taxon>Deferribacterota</taxon>
        <taxon>Deferribacteres</taxon>
        <taxon>Deferribacterales</taxon>
        <taxon>Calditerrivibrionaceae</taxon>
    </lineage>
</organism>
<comment type="similarity">
    <text evidence="3">Belongs to the HPF/YfiA ribosome-associated protein family. Short HPF subfamily.</text>
</comment>
<dbReference type="CDD" id="cd00552">
    <property type="entry name" value="RaiA"/>
    <property type="match status" value="1"/>
</dbReference>
<evidence type="ECO:0000256" key="2">
    <source>
        <dbReference type="ARBA" id="ARBA00022845"/>
    </source>
</evidence>
<dbReference type="InterPro" id="IPR003489">
    <property type="entry name" value="RHF/RaiA"/>
</dbReference>
<evidence type="ECO:0000256" key="3">
    <source>
        <dbReference type="ARBA" id="ARBA00038434"/>
    </source>
</evidence>
<dbReference type="EMBL" id="PNIN01000077">
    <property type="protein sequence ID" value="PMP69318.1"/>
    <property type="molecule type" value="Genomic_DNA"/>
</dbReference>
<sequence length="178" mass="20517">MNIQITGKNIELTDAIRSYVEKKVSRLKKYFEQVLDVQVILDVQKNVHLAEILVNAKGVFLKGLEKSEDLYASIDMSVDKIERQLVKYKEKLKTKKLMEKDFEKPLTLNIYEHSSLVEKDVPQIIVSKQIPVKPMDVEEAVMQMDLLNKNFFVFRNASSGEVSVVYRRDDGNIGLIEP</sequence>
<dbReference type="Proteomes" id="UP000242881">
    <property type="component" value="Unassembled WGS sequence"/>
</dbReference>
<dbReference type="AlphaFoldDB" id="A0A2J6WG73"/>
<gene>
    <name evidence="8" type="primary">raiA</name>
    <name evidence="6" type="synonym">hpf</name>
    <name evidence="8" type="ORF">C0187_07390</name>
</gene>
<dbReference type="Gene3D" id="3.30.505.50">
    <property type="entry name" value="Sigma 54 modulation/S30EA ribosomal protein, C-terminal domain"/>
    <property type="match status" value="1"/>
</dbReference>
<evidence type="ECO:0000256" key="5">
    <source>
        <dbReference type="ARBA" id="ARBA00041148"/>
    </source>
</evidence>
<dbReference type="GO" id="GO:0022627">
    <property type="term" value="C:cytosolic small ribosomal subunit"/>
    <property type="evidence" value="ECO:0007669"/>
    <property type="project" value="TreeGrafter"/>
</dbReference>
<reference evidence="8 9" key="1">
    <citation type="submission" date="2018-01" db="EMBL/GenBank/DDBJ databases">
        <title>Metagenomic assembled genomes from two thermal pools in the Uzon Caldera, Kamchatka, Russia.</title>
        <authorList>
            <person name="Wilkins L."/>
            <person name="Ettinger C."/>
        </authorList>
    </citation>
    <scope>NUCLEOTIDE SEQUENCE [LARGE SCALE GENOMIC DNA]</scope>
    <source>
        <strain evidence="8">ZAV-05</strain>
    </source>
</reference>
<dbReference type="InterPro" id="IPR050574">
    <property type="entry name" value="HPF/YfiA_ribosome-assoc"/>
</dbReference>
<evidence type="ECO:0000259" key="7">
    <source>
        <dbReference type="Pfam" id="PF16321"/>
    </source>
</evidence>
<dbReference type="InterPro" id="IPR036567">
    <property type="entry name" value="RHF-like"/>
</dbReference>
<dbReference type="Pfam" id="PF02482">
    <property type="entry name" value="Ribosomal_S30AE"/>
    <property type="match status" value="1"/>
</dbReference>
<accession>A0A2J6WG73</accession>
<dbReference type="Gene3D" id="3.30.160.100">
    <property type="entry name" value="Ribosome hibernation promotion factor-like"/>
    <property type="match status" value="1"/>
</dbReference>
<proteinExistence type="inferred from homology"/>
<comment type="similarity">
    <text evidence="6">Belongs to the HPF/YfiA ribosome-associated protein family. Long HPF subfamily.</text>
</comment>
<dbReference type="GO" id="GO:0045900">
    <property type="term" value="P:negative regulation of translational elongation"/>
    <property type="evidence" value="ECO:0007669"/>
    <property type="project" value="TreeGrafter"/>
</dbReference>
<dbReference type="FunFam" id="3.30.160.100:FF:000001">
    <property type="entry name" value="Ribosome hibernation promoting factor"/>
    <property type="match status" value="1"/>
</dbReference>
<dbReference type="PANTHER" id="PTHR33231:SF1">
    <property type="entry name" value="30S RIBOSOMAL PROTEIN"/>
    <property type="match status" value="1"/>
</dbReference>
<dbReference type="PANTHER" id="PTHR33231">
    <property type="entry name" value="30S RIBOSOMAL PROTEIN"/>
    <property type="match status" value="1"/>
</dbReference>
<dbReference type="FunFam" id="3.30.505.50:FF:000001">
    <property type="entry name" value="Ribosome hibernation promoting factor"/>
    <property type="match status" value="1"/>
</dbReference>
<name>A0A2J6WG73_9BACT</name>
<dbReference type="HAMAP" id="MF_00839">
    <property type="entry name" value="HPF"/>
    <property type="match status" value="1"/>
</dbReference>
<comment type="function">
    <text evidence="6">Required for dimerization of active 70S ribosomes into 100S ribosomes in stationary phase; 100S ribosomes are translationally inactive and sometimes present during exponential growth.</text>
</comment>
<evidence type="ECO:0000256" key="1">
    <source>
        <dbReference type="ARBA" id="ARBA00022490"/>
    </source>
</evidence>
<comment type="subcellular location">
    <subcellularLocation>
        <location evidence="6">Cytoplasm</location>
    </subcellularLocation>
</comment>
<dbReference type="SUPFAM" id="SSF69754">
    <property type="entry name" value="Ribosome binding protein Y (YfiA homologue)"/>
    <property type="match status" value="1"/>
</dbReference>
<dbReference type="RefSeq" id="WP_424606216.1">
    <property type="nucleotide sequence ID" value="NZ_JBNAVA010000013.1"/>
</dbReference>
<comment type="caution">
    <text evidence="8">The sequence shown here is derived from an EMBL/GenBank/DDBJ whole genome shotgun (WGS) entry which is preliminary data.</text>
</comment>
<protein>
    <recommendedName>
        <fullName evidence="5 6">Ribosome hibernation promoting factor</fullName>
        <shortName evidence="6">HPF</shortName>
    </recommendedName>
</protein>
<dbReference type="InterPro" id="IPR034694">
    <property type="entry name" value="HPF_long/plastid"/>
</dbReference>
<dbReference type="InterPro" id="IPR038416">
    <property type="entry name" value="Ribosom_S30AE_C_sf"/>
</dbReference>
<dbReference type="NCBIfam" id="TIGR00741">
    <property type="entry name" value="yfiA"/>
    <property type="match status" value="1"/>
</dbReference>
<evidence type="ECO:0000313" key="9">
    <source>
        <dbReference type="Proteomes" id="UP000242881"/>
    </source>
</evidence>
<keyword evidence="2 6" id="KW-0810">Translation regulation</keyword>
<comment type="subunit">
    <text evidence="4">Associates exclusively with 100S ribosomes, which are dimers of 70S ribosomes.</text>
</comment>
<feature type="domain" description="Sigma 54 modulation/S30EA ribosomal protein C-terminal" evidence="7">
    <location>
        <begin position="122"/>
        <end position="175"/>
    </location>
</feature>
<evidence type="ECO:0000313" key="8">
    <source>
        <dbReference type="EMBL" id="PMP69318.1"/>
    </source>
</evidence>
<dbReference type="InterPro" id="IPR032528">
    <property type="entry name" value="Ribosom_S30AE_C"/>
</dbReference>